<proteinExistence type="predicted"/>
<comment type="caution">
    <text evidence="2">The sequence shown here is derived from an EMBL/GenBank/DDBJ whole genome shotgun (WGS) entry which is preliminary data.</text>
</comment>
<gene>
    <name evidence="2" type="ORF">J8F10_16500</name>
</gene>
<dbReference type="EMBL" id="JAGKQQ010000001">
    <property type="protein sequence ID" value="MBP3956873.1"/>
    <property type="molecule type" value="Genomic_DNA"/>
</dbReference>
<reference evidence="2 3" key="1">
    <citation type="submission" date="2021-04" db="EMBL/GenBank/DDBJ databases">
        <authorList>
            <person name="Ivanova A."/>
        </authorList>
    </citation>
    <scope>NUCLEOTIDE SEQUENCE [LARGE SCALE GENOMIC DNA]</scope>
    <source>
        <strain evidence="2 3">G18</strain>
    </source>
</reference>
<evidence type="ECO:0000256" key="1">
    <source>
        <dbReference type="SAM" id="Phobius"/>
    </source>
</evidence>
<protein>
    <submittedName>
        <fullName evidence="2">Uncharacterized protein</fullName>
    </submittedName>
</protein>
<keyword evidence="3" id="KW-1185">Reference proteome</keyword>
<dbReference type="Proteomes" id="UP000676565">
    <property type="component" value="Unassembled WGS sequence"/>
</dbReference>
<dbReference type="RefSeq" id="WP_210655406.1">
    <property type="nucleotide sequence ID" value="NZ_JAGKQQ010000001.1"/>
</dbReference>
<sequence>MTSVSIEAPARRKQLAEQLDRFDAILDGLAEGLTAVVTDACREGTQRAVRDAILGALRDPVVRALVAPEAPAPAPNRPARRRRIPNPLAGLRAWGRRATSAAAARTARFVRANRAAVAVLESGTGRPLGLGRAVPSAGAIGLVIGLGCRFAPPELVAALAGAGTTALVLGAGVWYRLVRAARNTTGPSDPANGA</sequence>
<evidence type="ECO:0000313" key="3">
    <source>
        <dbReference type="Proteomes" id="UP000676565"/>
    </source>
</evidence>
<keyword evidence="1" id="KW-1133">Transmembrane helix</keyword>
<keyword evidence="1" id="KW-0812">Transmembrane</keyword>
<name>A0ABS5BT48_9BACT</name>
<organism evidence="2 3">
    <name type="scientific">Gemmata palustris</name>
    <dbReference type="NCBI Taxonomy" id="2822762"/>
    <lineage>
        <taxon>Bacteria</taxon>
        <taxon>Pseudomonadati</taxon>
        <taxon>Planctomycetota</taxon>
        <taxon>Planctomycetia</taxon>
        <taxon>Gemmatales</taxon>
        <taxon>Gemmataceae</taxon>
        <taxon>Gemmata</taxon>
    </lineage>
</organism>
<feature type="transmembrane region" description="Helical" evidence="1">
    <location>
        <begin position="155"/>
        <end position="175"/>
    </location>
</feature>
<accession>A0ABS5BT48</accession>
<evidence type="ECO:0000313" key="2">
    <source>
        <dbReference type="EMBL" id="MBP3956873.1"/>
    </source>
</evidence>
<keyword evidence="1" id="KW-0472">Membrane</keyword>